<accession>A0ABW8UTG8</accession>
<organism evidence="2 3">
    <name type="scientific">Tateyamaria armeniaca</name>
    <dbReference type="NCBI Taxonomy" id="2518930"/>
    <lineage>
        <taxon>Bacteria</taxon>
        <taxon>Pseudomonadati</taxon>
        <taxon>Pseudomonadota</taxon>
        <taxon>Alphaproteobacteria</taxon>
        <taxon>Rhodobacterales</taxon>
        <taxon>Roseobacteraceae</taxon>
        <taxon>Tateyamaria</taxon>
    </lineage>
</organism>
<evidence type="ECO:0000313" key="2">
    <source>
        <dbReference type="EMBL" id="MFL4469241.1"/>
    </source>
</evidence>
<feature type="transmembrane region" description="Helical" evidence="1">
    <location>
        <begin position="147"/>
        <end position="164"/>
    </location>
</feature>
<comment type="caution">
    <text evidence="2">The sequence shown here is derived from an EMBL/GenBank/DDBJ whole genome shotgun (WGS) entry which is preliminary data.</text>
</comment>
<dbReference type="RefSeq" id="WP_407591016.1">
    <property type="nucleotide sequence ID" value="NZ_JBHDIY010000002.1"/>
</dbReference>
<evidence type="ECO:0008006" key="4">
    <source>
        <dbReference type="Google" id="ProtNLM"/>
    </source>
</evidence>
<feature type="transmembrane region" description="Helical" evidence="1">
    <location>
        <begin position="107"/>
        <end position="127"/>
    </location>
</feature>
<protein>
    <recommendedName>
        <fullName evidence="4">DUF2975 domain-containing protein</fullName>
    </recommendedName>
</protein>
<keyword evidence="1" id="KW-0812">Transmembrane</keyword>
<proteinExistence type="predicted"/>
<evidence type="ECO:0000256" key="1">
    <source>
        <dbReference type="SAM" id="Phobius"/>
    </source>
</evidence>
<keyword evidence="1" id="KW-0472">Membrane</keyword>
<gene>
    <name evidence="2" type="ORF">ACERZ8_04905</name>
</gene>
<name>A0ABW8UTG8_9RHOB</name>
<keyword evidence="3" id="KW-1185">Reference proteome</keyword>
<feature type="transmembrane region" description="Helical" evidence="1">
    <location>
        <begin position="12"/>
        <end position="33"/>
    </location>
</feature>
<sequence length="177" mass="18940">MMTDKISHRARWLSYLAMTCFLVLPLGALALLATGGVNEDALRAHYAGLSLPEQLGTTPVLIWAGVEATKMALLLWVIWCLRTWLVACAQGEVFAATTARLIRRMGIGLLTLAGVSVIDHTIVVAALTWGNPAGQRSLAVGFGSSELFLFLTAGLVALFGWIQAEAARISAENEAFV</sequence>
<evidence type="ECO:0000313" key="3">
    <source>
        <dbReference type="Proteomes" id="UP001627408"/>
    </source>
</evidence>
<reference evidence="2 3" key="1">
    <citation type="submission" date="2024-08" db="EMBL/GenBank/DDBJ databases">
        <title>Tateyamaria sp. nov., isolated from marine algae.</title>
        <authorList>
            <person name="Choi B.J."/>
            <person name="Kim J.M."/>
            <person name="Lee J.K."/>
            <person name="Choi D.G."/>
            <person name="Bayburt H."/>
            <person name="Baek J.H."/>
            <person name="Han D.M."/>
            <person name="Jeon C.O."/>
        </authorList>
    </citation>
    <scope>NUCLEOTIDE SEQUENCE [LARGE SCALE GENOMIC DNA]</scope>
    <source>
        <strain evidence="2 3">KMU-156</strain>
    </source>
</reference>
<dbReference type="EMBL" id="JBHDIY010000002">
    <property type="protein sequence ID" value="MFL4469241.1"/>
    <property type="molecule type" value="Genomic_DNA"/>
</dbReference>
<dbReference type="Proteomes" id="UP001627408">
    <property type="component" value="Unassembled WGS sequence"/>
</dbReference>
<keyword evidence="1" id="KW-1133">Transmembrane helix</keyword>